<dbReference type="CDD" id="cd20541">
    <property type="entry name" value="CYCLIN_CNTD1"/>
    <property type="match status" value="1"/>
</dbReference>
<dbReference type="GO" id="GO:0035861">
    <property type="term" value="C:site of double-strand break"/>
    <property type="evidence" value="ECO:0007669"/>
    <property type="project" value="TreeGrafter"/>
</dbReference>
<keyword evidence="2" id="KW-1185">Reference proteome</keyword>
<accession>A0AAE0Y9U4</accession>
<dbReference type="PANTHER" id="PTHR21615">
    <property type="entry name" value="CYCLIN N-TERMINAL DOMAIN-CONTAINING PROTEIN 1"/>
    <property type="match status" value="1"/>
</dbReference>
<evidence type="ECO:0008006" key="3">
    <source>
        <dbReference type="Google" id="ProtNLM"/>
    </source>
</evidence>
<dbReference type="PANTHER" id="PTHR21615:SF2">
    <property type="entry name" value="CYCLIN N-TERMINAL DOMAIN-CONTAINING PROTEIN 1"/>
    <property type="match status" value="1"/>
</dbReference>
<gene>
    <name evidence="1" type="ORF">RRG08_016438</name>
</gene>
<name>A0AAE0Y9U4_9GAST</name>
<reference evidence="1" key="1">
    <citation type="journal article" date="2023" name="G3 (Bethesda)">
        <title>A reference genome for the long-term kleptoplast-retaining sea slug Elysia crispata morphotype clarki.</title>
        <authorList>
            <person name="Eastman K.E."/>
            <person name="Pendleton A.L."/>
            <person name="Shaikh M.A."/>
            <person name="Suttiyut T."/>
            <person name="Ogas R."/>
            <person name="Tomko P."/>
            <person name="Gavelis G."/>
            <person name="Widhalm J.R."/>
            <person name="Wisecaver J.H."/>
        </authorList>
    </citation>
    <scope>NUCLEOTIDE SEQUENCE</scope>
    <source>
        <strain evidence="1">ECLA1</strain>
    </source>
</reference>
<proteinExistence type="predicted"/>
<dbReference type="GO" id="GO:0007131">
    <property type="term" value="P:reciprocal meiotic recombination"/>
    <property type="evidence" value="ECO:0007669"/>
    <property type="project" value="TreeGrafter"/>
</dbReference>
<dbReference type="EMBL" id="JAWDGP010006665">
    <property type="protein sequence ID" value="KAK3737132.1"/>
    <property type="molecule type" value="Genomic_DNA"/>
</dbReference>
<dbReference type="AlphaFoldDB" id="A0AAE0Y9U4"/>
<protein>
    <recommendedName>
        <fullName evidence="3">Cyclin N-terminal domain-containing protein</fullName>
    </recommendedName>
</protein>
<organism evidence="1 2">
    <name type="scientific">Elysia crispata</name>
    <name type="common">lettuce slug</name>
    <dbReference type="NCBI Taxonomy" id="231223"/>
    <lineage>
        <taxon>Eukaryota</taxon>
        <taxon>Metazoa</taxon>
        <taxon>Spiralia</taxon>
        <taxon>Lophotrochozoa</taxon>
        <taxon>Mollusca</taxon>
        <taxon>Gastropoda</taxon>
        <taxon>Heterobranchia</taxon>
        <taxon>Euthyneura</taxon>
        <taxon>Panpulmonata</taxon>
        <taxon>Sacoglossa</taxon>
        <taxon>Placobranchoidea</taxon>
        <taxon>Plakobranchidae</taxon>
        <taxon>Elysia</taxon>
    </lineage>
</organism>
<evidence type="ECO:0000313" key="2">
    <source>
        <dbReference type="Proteomes" id="UP001283361"/>
    </source>
</evidence>
<dbReference type="Proteomes" id="UP001283361">
    <property type="component" value="Unassembled WGS sequence"/>
</dbReference>
<sequence length="330" mass="37479">MPLDESRKCDGIFGTPVEPLFNNEENGTNSEILQDWLINMAVMNSETLKSEDISENIFNHGHWAKCIFLMCERFELPHQTKFAALDLFDRFMARHIDDLYSHVQNSDSNKKKSDWNCILDRVKNQTFLRILSCCQIASKLTSHYKVITVKRARKCLLEAGYSYSNESIIQSEMRILKTLSYNVSKEGCLDFIEILLEILGHNAGKDALDVKVYHDTAIKILTLICLNRHQIYDRLYLNTAGICTGVLVSSQEQKRRLAVVTCDKMLLAVGAVAAAVHINDNSLTHQIILQLNKISAVPVEDIQEFCKVIVMGLQDFVDQSEIDSSQNESN</sequence>
<dbReference type="Gene3D" id="1.10.472.10">
    <property type="entry name" value="Cyclin-like"/>
    <property type="match status" value="1"/>
</dbReference>
<dbReference type="SUPFAM" id="SSF47954">
    <property type="entry name" value="Cyclin-like"/>
    <property type="match status" value="1"/>
</dbReference>
<evidence type="ECO:0000313" key="1">
    <source>
        <dbReference type="EMBL" id="KAK3737132.1"/>
    </source>
</evidence>
<dbReference type="InterPro" id="IPR036915">
    <property type="entry name" value="Cyclin-like_sf"/>
</dbReference>
<comment type="caution">
    <text evidence="1">The sequence shown here is derived from an EMBL/GenBank/DDBJ whole genome shotgun (WGS) entry which is preliminary data.</text>
</comment>